<comment type="caution">
    <text evidence="1">The sequence shown here is derived from an EMBL/GenBank/DDBJ whole genome shotgun (WGS) entry which is preliminary data.</text>
</comment>
<organism evidence="1">
    <name type="scientific">bioreactor metagenome</name>
    <dbReference type="NCBI Taxonomy" id="1076179"/>
    <lineage>
        <taxon>unclassified sequences</taxon>
        <taxon>metagenomes</taxon>
        <taxon>ecological metagenomes</taxon>
    </lineage>
</organism>
<accession>A0A645BV95</accession>
<dbReference type="EMBL" id="VSSQ01022680">
    <property type="protein sequence ID" value="MPM69155.1"/>
    <property type="molecule type" value="Genomic_DNA"/>
</dbReference>
<sequence>MVKFIHDDEIVIIFRQFFMQGLGVHRLNGNEQIIQTFRFMVAHKQLSKILIFQDTLKSFLALSQDFFSMRHKQKSAWSSCIHSAKTSVIKRRDHGLSRPRSCYDKISVKSTHFPLSKQLIEDLLLVGIRMDIENKAAGLSVTHKTVSLQGTHEPFPFRILIKLKL</sequence>
<protein>
    <submittedName>
        <fullName evidence="1">Uncharacterized protein</fullName>
    </submittedName>
</protein>
<dbReference type="AlphaFoldDB" id="A0A645BV95"/>
<proteinExistence type="predicted"/>
<name>A0A645BV95_9ZZZZ</name>
<reference evidence="1" key="1">
    <citation type="submission" date="2019-08" db="EMBL/GenBank/DDBJ databases">
        <authorList>
            <person name="Kucharzyk K."/>
            <person name="Murdoch R.W."/>
            <person name="Higgins S."/>
            <person name="Loffler F."/>
        </authorList>
    </citation>
    <scope>NUCLEOTIDE SEQUENCE</scope>
</reference>
<gene>
    <name evidence="1" type="ORF">SDC9_116099</name>
</gene>
<evidence type="ECO:0000313" key="1">
    <source>
        <dbReference type="EMBL" id="MPM69155.1"/>
    </source>
</evidence>